<sequence length="323" mass="37716">MSVENVAFMKKVALVTVIGLPGSGKSTLCGHLCKLKMDECFVMWIEYDKLIPSEIFSQNPDNNYWKDWRQAVLSCTERLLASWRSTDFVQVLSEEEKVIWLNLSEYSTLNAEKIIVLLDDNFYYSSMRRVFYSLAKKYSYSYASVVFKCDVDICIRRNCTRMNPVDEHTIHKMAEKFEWPDPVNNLWEKYTILVNSSNEDDVDDALLNTLKSVLDSPIINDDFAKEEEKNRDRSINLESLLHNADNHLRKVANHIIKSKDPSWRTLYAKSVSKVKLETLRMLHDVLYKEDSVWSIEDCQNLAENLFHEQLSKVFSEELLPDIK</sequence>
<dbReference type="GO" id="GO:0000049">
    <property type="term" value="F:tRNA binding"/>
    <property type="evidence" value="ECO:0007669"/>
    <property type="project" value="TreeGrafter"/>
</dbReference>
<dbReference type="PANTHER" id="PTHR20873">
    <property type="entry name" value="L-SERYL-TRNA(SEC) KINASE"/>
    <property type="match status" value="1"/>
</dbReference>
<evidence type="ECO:0000256" key="2">
    <source>
        <dbReference type="ARBA" id="ARBA00022840"/>
    </source>
</evidence>
<dbReference type="Pfam" id="PF08433">
    <property type="entry name" value="KTI12"/>
    <property type="match status" value="1"/>
</dbReference>
<reference evidence="3" key="1">
    <citation type="submission" date="2022-06" db="EMBL/GenBank/DDBJ databases">
        <authorList>
            <person name="Berger JAMES D."/>
            <person name="Berger JAMES D."/>
        </authorList>
    </citation>
    <scope>NUCLEOTIDE SEQUENCE [LARGE SCALE GENOMIC DNA]</scope>
</reference>
<keyword evidence="3" id="KW-1185">Reference proteome</keyword>
<evidence type="ECO:0000313" key="4">
    <source>
        <dbReference type="WBParaSite" id="TREG1_84900.1"/>
    </source>
</evidence>
<dbReference type="GO" id="GO:0016301">
    <property type="term" value="F:kinase activity"/>
    <property type="evidence" value="ECO:0007669"/>
    <property type="project" value="TreeGrafter"/>
</dbReference>
<dbReference type="PANTHER" id="PTHR20873:SF0">
    <property type="entry name" value="L-SERYL-TRNA(SEC) KINASE"/>
    <property type="match status" value="1"/>
</dbReference>
<dbReference type="InterPro" id="IPR013641">
    <property type="entry name" value="KTI12/PSTK"/>
</dbReference>
<accession>A0AA85KGV4</accession>
<dbReference type="InterPro" id="IPR052648">
    <property type="entry name" value="Ser-tRNA(Sec)_kinase"/>
</dbReference>
<dbReference type="SUPFAM" id="SSF52540">
    <property type="entry name" value="P-loop containing nucleoside triphosphate hydrolases"/>
    <property type="match status" value="1"/>
</dbReference>
<dbReference type="WBParaSite" id="TREG1_84900.1">
    <property type="protein sequence ID" value="TREG1_84900.1"/>
    <property type="gene ID" value="TREG1_84900"/>
</dbReference>
<evidence type="ECO:0008006" key="5">
    <source>
        <dbReference type="Google" id="ProtNLM"/>
    </source>
</evidence>
<protein>
    <recommendedName>
        <fullName evidence="5">L-seryl-tRNA(Sec) kinase</fullName>
    </recommendedName>
</protein>
<dbReference type="Proteomes" id="UP000050795">
    <property type="component" value="Unassembled WGS sequence"/>
</dbReference>
<evidence type="ECO:0000256" key="1">
    <source>
        <dbReference type="ARBA" id="ARBA00022741"/>
    </source>
</evidence>
<dbReference type="GO" id="GO:0005524">
    <property type="term" value="F:ATP binding"/>
    <property type="evidence" value="ECO:0007669"/>
    <property type="project" value="UniProtKB-KW"/>
</dbReference>
<dbReference type="AlphaFoldDB" id="A0AA85KGV4"/>
<dbReference type="Gene3D" id="3.40.50.300">
    <property type="entry name" value="P-loop containing nucleotide triphosphate hydrolases"/>
    <property type="match status" value="1"/>
</dbReference>
<keyword evidence="2" id="KW-0067">ATP-binding</keyword>
<name>A0AA85KGV4_TRIRE</name>
<keyword evidence="1" id="KW-0547">Nucleotide-binding</keyword>
<reference evidence="4" key="2">
    <citation type="submission" date="2023-11" db="UniProtKB">
        <authorList>
            <consortium name="WormBaseParasite"/>
        </authorList>
    </citation>
    <scope>IDENTIFICATION</scope>
</reference>
<dbReference type="InterPro" id="IPR027417">
    <property type="entry name" value="P-loop_NTPase"/>
</dbReference>
<proteinExistence type="predicted"/>
<evidence type="ECO:0000313" key="3">
    <source>
        <dbReference type="Proteomes" id="UP000050795"/>
    </source>
</evidence>
<organism evidence="3 4">
    <name type="scientific">Trichobilharzia regenti</name>
    <name type="common">Nasal bird schistosome</name>
    <dbReference type="NCBI Taxonomy" id="157069"/>
    <lineage>
        <taxon>Eukaryota</taxon>
        <taxon>Metazoa</taxon>
        <taxon>Spiralia</taxon>
        <taxon>Lophotrochozoa</taxon>
        <taxon>Platyhelminthes</taxon>
        <taxon>Trematoda</taxon>
        <taxon>Digenea</taxon>
        <taxon>Strigeidida</taxon>
        <taxon>Schistosomatoidea</taxon>
        <taxon>Schistosomatidae</taxon>
        <taxon>Trichobilharzia</taxon>
    </lineage>
</organism>